<dbReference type="InterPro" id="IPR009057">
    <property type="entry name" value="Homeodomain-like_sf"/>
</dbReference>
<name>C5BJL2_TERTT</name>
<dbReference type="Pfam" id="PF14246">
    <property type="entry name" value="TetR_C_7"/>
    <property type="match status" value="1"/>
</dbReference>
<evidence type="ECO:0000256" key="2">
    <source>
        <dbReference type="ARBA" id="ARBA00023125"/>
    </source>
</evidence>
<accession>C5BJL2</accession>
<evidence type="ECO:0000256" key="4">
    <source>
        <dbReference type="PROSITE-ProRule" id="PRU00335"/>
    </source>
</evidence>
<dbReference type="FunFam" id="1.10.10.60:FF:000141">
    <property type="entry name" value="TetR family transcriptional regulator"/>
    <property type="match status" value="1"/>
</dbReference>
<evidence type="ECO:0000313" key="6">
    <source>
        <dbReference type="EMBL" id="ACR11322.1"/>
    </source>
</evidence>
<dbReference type="OrthoDB" id="5982141at2"/>
<dbReference type="GO" id="GO:0000976">
    <property type="term" value="F:transcription cis-regulatory region binding"/>
    <property type="evidence" value="ECO:0007669"/>
    <property type="project" value="TreeGrafter"/>
</dbReference>
<dbReference type="KEGG" id="ttu:TERTU_2236"/>
<keyword evidence="2 4" id="KW-0238">DNA-binding</keyword>
<reference evidence="6 7" key="1">
    <citation type="journal article" date="2009" name="PLoS ONE">
        <title>The complete genome of Teredinibacter turnerae T7901: an intracellular endosymbiont of marine wood-boring bivalves (shipworms).</title>
        <authorList>
            <person name="Yang J.C."/>
            <person name="Madupu R."/>
            <person name="Durkin A.S."/>
            <person name="Ekborg N.A."/>
            <person name="Pedamallu C.S."/>
            <person name="Hostetler J.B."/>
            <person name="Radune D."/>
            <person name="Toms B.S."/>
            <person name="Henrissat B."/>
            <person name="Coutinho P.M."/>
            <person name="Schwarz S."/>
            <person name="Field L."/>
            <person name="Trindade-Silva A.E."/>
            <person name="Soares C.A.G."/>
            <person name="Elshahawi S."/>
            <person name="Hanora A."/>
            <person name="Schmidt E.W."/>
            <person name="Haygood M.G."/>
            <person name="Posfai J."/>
            <person name="Benner J."/>
            <person name="Madinger C."/>
            <person name="Nove J."/>
            <person name="Anton B."/>
            <person name="Chaudhary K."/>
            <person name="Foster J."/>
            <person name="Holman A."/>
            <person name="Kumar S."/>
            <person name="Lessard P.A."/>
            <person name="Luyten Y.A."/>
            <person name="Slatko B."/>
            <person name="Wood N."/>
            <person name="Wu B."/>
            <person name="Teplitski M."/>
            <person name="Mougous J.D."/>
            <person name="Ward N."/>
            <person name="Eisen J.A."/>
            <person name="Badger J.H."/>
            <person name="Distel D.L."/>
        </authorList>
    </citation>
    <scope>NUCLEOTIDE SEQUENCE [LARGE SCALE GENOMIC DNA]</scope>
    <source>
        <strain evidence="7">ATCC 39867 / T7901</strain>
    </source>
</reference>
<proteinExistence type="predicted"/>
<dbReference type="InterPro" id="IPR001647">
    <property type="entry name" value="HTH_TetR"/>
</dbReference>
<sequence>MKRAISDDAKDRRREAILAAALDEFYRNGLKATNMESIARHAGISKGAVYLYFPSKDAIFAALVASIARPNVDIVEQALRATPTVRAGLTQLLTFAPRLISHSPLPKLLKVLLSEAFSFPEIVQHYREEIILRALNALTELLERGKASGEINIGDPALTARLVVSPFVKSLMWTIFFESDDSDSRLDLDAFMAEHRRLLFRAIGLQEE</sequence>
<protein>
    <submittedName>
        <fullName evidence="6">Transcriptional regulator, TetR family</fullName>
    </submittedName>
</protein>
<dbReference type="Pfam" id="PF00440">
    <property type="entry name" value="TetR_N"/>
    <property type="match status" value="1"/>
</dbReference>
<dbReference type="PRINTS" id="PR00455">
    <property type="entry name" value="HTHTETR"/>
</dbReference>
<dbReference type="Gene3D" id="1.10.357.10">
    <property type="entry name" value="Tetracycline Repressor, domain 2"/>
    <property type="match status" value="1"/>
</dbReference>
<dbReference type="SUPFAM" id="SSF48498">
    <property type="entry name" value="Tetracyclin repressor-like, C-terminal domain"/>
    <property type="match status" value="1"/>
</dbReference>
<dbReference type="Proteomes" id="UP000009080">
    <property type="component" value="Chromosome"/>
</dbReference>
<dbReference type="InterPro" id="IPR050109">
    <property type="entry name" value="HTH-type_TetR-like_transc_reg"/>
</dbReference>
<dbReference type="InterPro" id="IPR036271">
    <property type="entry name" value="Tet_transcr_reg_TetR-rel_C_sf"/>
</dbReference>
<evidence type="ECO:0000259" key="5">
    <source>
        <dbReference type="PROSITE" id="PS50977"/>
    </source>
</evidence>
<dbReference type="eggNOG" id="COG1309">
    <property type="taxonomic scope" value="Bacteria"/>
</dbReference>
<evidence type="ECO:0000256" key="1">
    <source>
        <dbReference type="ARBA" id="ARBA00023015"/>
    </source>
</evidence>
<evidence type="ECO:0000313" key="7">
    <source>
        <dbReference type="Proteomes" id="UP000009080"/>
    </source>
</evidence>
<feature type="DNA-binding region" description="H-T-H motif" evidence="4">
    <location>
        <begin position="34"/>
        <end position="53"/>
    </location>
</feature>
<dbReference type="PROSITE" id="PS50977">
    <property type="entry name" value="HTH_TETR_2"/>
    <property type="match status" value="1"/>
</dbReference>
<keyword evidence="1" id="KW-0805">Transcription regulation</keyword>
<gene>
    <name evidence="6" type="ordered locus">TERTU_2236</name>
</gene>
<dbReference type="GO" id="GO:0003700">
    <property type="term" value="F:DNA-binding transcription factor activity"/>
    <property type="evidence" value="ECO:0007669"/>
    <property type="project" value="TreeGrafter"/>
</dbReference>
<dbReference type="SUPFAM" id="SSF46689">
    <property type="entry name" value="Homeodomain-like"/>
    <property type="match status" value="1"/>
</dbReference>
<dbReference type="HOGENOM" id="CLU_069356_27_2_6"/>
<dbReference type="AlphaFoldDB" id="C5BJL2"/>
<dbReference type="RefSeq" id="WP_015817434.1">
    <property type="nucleotide sequence ID" value="NC_012997.1"/>
</dbReference>
<dbReference type="PANTHER" id="PTHR30055">
    <property type="entry name" value="HTH-TYPE TRANSCRIPTIONAL REGULATOR RUTR"/>
    <property type="match status" value="1"/>
</dbReference>
<evidence type="ECO:0000256" key="3">
    <source>
        <dbReference type="ARBA" id="ARBA00023163"/>
    </source>
</evidence>
<dbReference type="PANTHER" id="PTHR30055:SF226">
    <property type="entry name" value="HTH-TYPE TRANSCRIPTIONAL REGULATOR PKSA"/>
    <property type="match status" value="1"/>
</dbReference>
<keyword evidence="3" id="KW-0804">Transcription</keyword>
<keyword evidence="7" id="KW-1185">Reference proteome</keyword>
<dbReference type="InterPro" id="IPR039536">
    <property type="entry name" value="TetR_C_Proteobacteria"/>
</dbReference>
<dbReference type="STRING" id="377629.TERTU_2236"/>
<dbReference type="EMBL" id="CP001614">
    <property type="protein sequence ID" value="ACR11322.1"/>
    <property type="molecule type" value="Genomic_DNA"/>
</dbReference>
<feature type="domain" description="HTH tetR-type" evidence="5">
    <location>
        <begin position="11"/>
        <end position="71"/>
    </location>
</feature>
<organism evidence="6 7">
    <name type="scientific">Teredinibacter turnerae (strain ATCC 39867 / T7901)</name>
    <dbReference type="NCBI Taxonomy" id="377629"/>
    <lineage>
        <taxon>Bacteria</taxon>
        <taxon>Pseudomonadati</taxon>
        <taxon>Pseudomonadota</taxon>
        <taxon>Gammaproteobacteria</taxon>
        <taxon>Cellvibrionales</taxon>
        <taxon>Cellvibrionaceae</taxon>
        <taxon>Teredinibacter</taxon>
    </lineage>
</organism>